<feature type="domain" description="Acyl-CoA thioesterase-like N-terminal HotDog" evidence="3">
    <location>
        <begin position="28"/>
        <end position="97"/>
    </location>
</feature>
<dbReference type="InterPro" id="IPR029069">
    <property type="entry name" value="HotDog_dom_sf"/>
</dbReference>
<gene>
    <name evidence="5" type="ORF">GCM10011610_67980</name>
</gene>
<dbReference type="SUPFAM" id="SSF54637">
    <property type="entry name" value="Thioesterase/thiol ester dehydrase-isomerase"/>
    <property type="match status" value="2"/>
</dbReference>
<dbReference type="Pfam" id="PF20789">
    <property type="entry name" value="4HBT_3C"/>
    <property type="match status" value="1"/>
</dbReference>
<protein>
    <submittedName>
        <fullName evidence="5">Acyl-CoA thioesterase II</fullName>
    </submittedName>
</protein>
<proteinExistence type="inferred from homology"/>
<dbReference type="EMBL" id="BMNE01000013">
    <property type="protein sequence ID" value="GGN99738.1"/>
    <property type="molecule type" value="Genomic_DNA"/>
</dbReference>
<keyword evidence="2" id="KW-0378">Hydrolase</keyword>
<reference evidence="6" key="1">
    <citation type="journal article" date="2019" name="Int. J. Syst. Evol. Microbiol.">
        <title>The Global Catalogue of Microorganisms (GCM) 10K type strain sequencing project: providing services to taxonomists for standard genome sequencing and annotation.</title>
        <authorList>
            <consortium name="The Broad Institute Genomics Platform"/>
            <consortium name="The Broad Institute Genome Sequencing Center for Infectious Disease"/>
            <person name="Wu L."/>
            <person name="Ma J."/>
        </authorList>
    </citation>
    <scope>NUCLEOTIDE SEQUENCE [LARGE SCALE GENOMIC DNA]</scope>
    <source>
        <strain evidence="6">CGMCC 4.7329</strain>
    </source>
</reference>
<evidence type="ECO:0000313" key="6">
    <source>
        <dbReference type="Proteomes" id="UP000658127"/>
    </source>
</evidence>
<evidence type="ECO:0000259" key="3">
    <source>
        <dbReference type="Pfam" id="PF13622"/>
    </source>
</evidence>
<dbReference type="InterPro" id="IPR042171">
    <property type="entry name" value="Acyl-CoA_hotdog"/>
</dbReference>
<name>A0ABQ2L1M7_9NOCA</name>
<dbReference type="PANTHER" id="PTHR11066">
    <property type="entry name" value="ACYL-COA THIOESTERASE"/>
    <property type="match status" value="1"/>
</dbReference>
<dbReference type="Gene3D" id="2.40.160.210">
    <property type="entry name" value="Acyl-CoA thioesterase, double hotdog domain"/>
    <property type="match status" value="1"/>
</dbReference>
<keyword evidence="6" id="KW-1185">Reference proteome</keyword>
<dbReference type="InterPro" id="IPR049450">
    <property type="entry name" value="ACOT8-like_C"/>
</dbReference>
<comment type="similarity">
    <text evidence="1">Belongs to the C/M/P thioester hydrolase family.</text>
</comment>
<dbReference type="InterPro" id="IPR003703">
    <property type="entry name" value="Acyl_CoA_thio"/>
</dbReference>
<dbReference type="InterPro" id="IPR049449">
    <property type="entry name" value="TesB_ACOT8-like_N"/>
</dbReference>
<dbReference type="Pfam" id="PF13622">
    <property type="entry name" value="4HBT_3"/>
    <property type="match status" value="1"/>
</dbReference>
<accession>A0ABQ2L1M7</accession>
<evidence type="ECO:0000256" key="1">
    <source>
        <dbReference type="ARBA" id="ARBA00006538"/>
    </source>
</evidence>
<evidence type="ECO:0000313" key="5">
    <source>
        <dbReference type="EMBL" id="GGN99738.1"/>
    </source>
</evidence>
<dbReference type="Proteomes" id="UP000658127">
    <property type="component" value="Unassembled WGS sequence"/>
</dbReference>
<comment type="caution">
    <text evidence="5">The sequence shown here is derived from an EMBL/GenBank/DDBJ whole genome shotgun (WGS) entry which is preliminary data.</text>
</comment>
<evidence type="ECO:0000256" key="2">
    <source>
        <dbReference type="ARBA" id="ARBA00022801"/>
    </source>
</evidence>
<dbReference type="CDD" id="cd03444">
    <property type="entry name" value="Thioesterase_II_repeat1"/>
    <property type="match status" value="1"/>
</dbReference>
<evidence type="ECO:0000259" key="4">
    <source>
        <dbReference type="Pfam" id="PF20789"/>
    </source>
</evidence>
<organism evidence="5 6">
    <name type="scientific">Nocardia rhizosphaerihabitans</name>
    <dbReference type="NCBI Taxonomy" id="1691570"/>
    <lineage>
        <taxon>Bacteria</taxon>
        <taxon>Bacillati</taxon>
        <taxon>Actinomycetota</taxon>
        <taxon>Actinomycetes</taxon>
        <taxon>Mycobacteriales</taxon>
        <taxon>Nocardiaceae</taxon>
        <taxon>Nocardia</taxon>
    </lineage>
</organism>
<dbReference type="PANTHER" id="PTHR11066:SF34">
    <property type="entry name" value="ACYL-COENZYME A THIOESTERASE 8"/>
    <property type="match status" value="1"/>
</dbReference>
<sequence length="275" mass="29370">MRIFDVEPDGPSGFVGVSDGGARQVVDGTQLLAQALVATAKTLPDKVVRSAHAVFSRAVDATAPVRFTVDVTHCGRSMASTVVAVEQAGRRCATVSVLADAPTEDLVRRHIPRPEVPGPTAALPANMPMIGRDLRIVGVADVNDPDEVGPPELHAWLHYDPVPERDDLGKALLAHFTGHLSVSTTLRAHPGIGTAQAHHILSTAVMTVSVRFHEPVEWAGWLLYTHESIQIGAGMSCVRGLVHTESGRLLASFTQEAMIRRPRADEAALPVPARL</sequence>
<feature type="domain" description="Acyl-CoA thioesterase-like C-terminal" evidence="4">
    <location>
        <begin position="139"/>
        <end position="259"/>
    </location>
</feature>